<dbReference type="GO" id="GO:0046452">
    <property type="term" value="P:dihydrofolate metabolic process"/>
    <property type="evidence" value="ECO:0007669"/>
    <property type="project" value="TreeGrafter"/>
</dbReference>
<comment type="catalytic activity">
    <reaction evidence="7">
        <text>(6S)-5,6,7,8-tetrahydrofolate + NADP(+) = 7,8-dihydrofolate + NADPH + H(+)</text>
        <dbReference type="Rhea" id="RHEA:15009"/>
        <dbReference type="ChEBI" id="CHEBI:15378"/>
        <dbReference type="ChEBI" id="CHEBI:57451"/>
        <dbReference type="ChEBI" id="CHEBI:57453"/>
        <dbReference type="ChEBI" id="CHEBI:57783"/>
        <dbReference type="ChEBI" id="CHEBI:58349"/>
        <dbReference type="EC" id="1.5.1.3"/>
    </reaction>
</comment>
<evidence type="ECO:0000256" key="4">
    <source>
        <dbReference type="ARBA" id="ARBA00022563"/>
    </source>
</evidence>
<accession>A0AAN8IZD1</accession>
<gene>
    <name evidence="11" type="ORF">SNE40_005355</name>
    <name evidence="10" type="ORF">SNE40_023612</name>
</gene>
<evidence type="ECO:0000256" key="7">
    <source>
        <dbReference type="ARBA" id="ARBA00048873"/>
    </source>
</evidence>
<keyword evidence="4" id="KW-0554">One-carbon metabolism</keyword>
<dbReference type="InterPro" id="IPR001796">
    <property type="entry name" value="DHFR_dom"/>
</dbReference>
<evidence type="ECO:0000256" key="3">
    <source>
        <dbReference type="ARBA" id="ARBA00012856"/>
    </source>
</evidence>
<keyword evidence="6" id="KW-0560">Oxidoreductase</keyword>
<evidence type="ECO:0000256" key="1">
    <source>
        <dbReference type="ARBA" id="ARBA00004903"/>
    </source>
</evidence>
<dbReference type="InterPro" id="IPR012259">
    <property type="entry name" value="DHFR"/>
</dbReference>
<dbReference type="EC" id="1.5.1.3" evidence="3"/>
<name>A0AAN8IZD1_PATCE</name>
<evidence type="ECO:0000256" key="6">
    <source>
        <dbReference type="ARBA" id="ARBA00023002"/>
    </source>
</evidence>
<dbReference type="PROSITE" id="PS00075">
    <property type="entry name" value="DHFR_1"/>
    <property type="match status" value="1"/>
</dbReference>
<keyword evidence="5" id="KW-0521">NADP</keyword>
<dbReference type="GO" id="GO:0005739">
    <property type="term" value="C:mitochondrion"/>
    <property type="evidence" value="ECO:0007669"/>
    <property type="project" value="TreeGrafter"/>
</dbReference>
<comment type="caution">
    <text evidence="10">The sequence shown here is derived from an EMBL/GenBank/DDBJ whole genome shotgun (WGS) entry which is preliminary data.</text>
</comment>
<dbReference type="PANTHER" id="PTHR48069">
    <property type="entry name" value="DIHYDROFOLATE REDUCTASE"/>
    <property type="match status" value="1"/>
</dbReference>
<evidence type="ECO:0000256" key="2">
    <source>
        <dbReference type="ARBA" id="ARBA00009539"/>
    </source>
</evidence>
<protein>
    <recommendedName>
        <fullName evidence="3">dihydrofolate reductase</fullName>
        <ecNumber evidence="3">1.5.1.3</ecNumber>
    </recommendedName>
</protein>
<sequence>MSNPRIHLVVAACRNRGIGMDGKIPWRLKKDMEFFKKITSETENESKENVVIMGRKTWMSIPPKFRPLKNRVNIILSNTMTEPPDGAYLAKSFSEAIKMSTTEPMKDRIESIHVIGGSSVYQEALNSNYDCRIFLTKVDADFECDTFLPEFDEKATALVDNPANVPSEIQTENGTNFSFVVYDKICS</sequence>
<dbReference type="GO" id="GO:0006730">
    <property type="term" value="P:one-carbon metabolic process"/>
    <property type="evidence" value="ECO:0007669"/>
    <property type="project" value="UniProtKB-KW"/>
</dbReference>
<reference evidence="10 12" key="1">
    <citation type="submission" date="2024-01" db="EMBL/GenBank/DDBJ databases">
        <title>The genome of the rayed Mediterranean limpet Patella caerulea (Linnaeus, 1758).</title>
        <authorList>
            <person name="Anh-Thu Weber A."/>
            <person name="Halstead-Nussloch G."/>
        </authorList>
    </citation>
    <scope>NUCLEOTIDE SEQUENCE [LARGE SCALE GENOMIC DNA]</scope>
    <source>
        <strain evidence="10">AATW-2023a</strain>
        <tissue evidence="10">Whole specimen</tissue>
    </source>
</reference>
<dbReference type="Proteomes" id="UP001347796">
    <property type="component" value="Unassembled WGS sequence"/>
</dbReference>
<keyword evidence="12" id="KW-1185">Reference proteome</keyword>
<evidence type="ECO:0000313" key="12">
    <source>
        <dbReference type="Proteomes" id="UP001347796"/>
    </source>
</evidence>
<dbReference type="GO" id="GO:0004146">
    <property type="term" value="F:dihydrofolate reductase activity"/>
    <property type="evidence" value="ECO:0007669"/>
    <property type="project" value="UniProtKB-EC"/>
</dbReference>
<evidence type="ECO:0000313" key="11">
    <source>
        <dbReference type="EMBL" id="KAK6187293.1"/>
    </source>
</evidence>
<dbReference type="Gene3D" id="3.40.430.10">
    <property type="entry name" value="Dihydrofolate Reductase, subunit A"/>
    <property type="match status" value="1"/>
</dbReference>
<evidence type="ECO:0000313" key="10">
    <source>
        <dbReference type="EMBL" id="KAK6165168.1"/>
    </source>
</evidence>
<evidence type="ECO:0000256" key="5">
    <source>
        <dbReference type="ARBA" id="ARBA00022857"/>
    </source>
</evidence>
<dbReference type="FunFam" id="3.40.430.10:FF:000002">
    <property type="entry name" value="Dihydrofolate reductase"/>
    <property type="match status" value="1"/>
</dbReference>
<dbReference type="SUPFAM" id="SSF53597">
    <property type="entry name" value="Dihydrofolate reductase-like"/>
    <property type="match status" value="1"/>
</dbReference>
<dbReference type="InterPro" id="IPR024072">
    <property type="entry name" value="DHFR-like_dom_sf"/>
</dbReference>
<dbReference type="EMBL" id="JAZGQO010000004">
    <property type="protein sequence ID" value="KAK6187293.1"/>
    <property type="molecule type" value="Genomic_DNA"/>
</dbReference>
<dbReference type="GO" id="GO:0050661">
    <property type="term" value="F:NADP binding"/>
    <property type="evidence" value="ECO:0007669"/>
    <property type="project" value="InterPro"/>
</dbReference>
<evidence type="ECO:0000259" key="9">
    <source>
        <dbReference type="PROSITE" id="PS51330"/>
    </source>
</evidence>
<dbReference type="PROSITE" id="PS51330">
    <property type="entry name" value="DHFR_2"/>
    <property type="match status" value="1"/>
</dbReference>
<dbReference type="PRINTS" id="PR00070">
    <property type="entry name" value="DHFR"/>
</dbReference>
<comment type="similarity">
    <text evidence="2 8">Belongs to the dihydrofolate reductase family.</text>
</comment>
<proteinExistence type="inferred from homology"/>
<organism evidence="10 12">
    <name type="scientific">Patella caerulea</name>
    <name type="common">Rayed Mediterranean limpet</name>
    <dbReference type="NCBI Taxonomy" id="87958"/>
    <lineage>
        <taxon>Eukaryota</taxon>
        <taxon>Metazoa</taxon>
        <taxon>Spiralia</taxon>
        <taxon>Lophotrochozoa</taxon>
        <taxon>Mollusca</taxon>
        <taxon>Gastropoda</taxon>
        <taxon>Patellogastropoda</taxon>
        <taxon>Patelloidea</taxon>
        <taxon>Patellidae</taxon>
        <taxon>Patella</taxon>
    </lineage>
</organism>
<dbReference type="InterPro" id="IPR017925">
    <property type="entry name" value="DHFR_CS"/>
</dbReference>
<dbReference type="GO" id="GO:0046654">
    <property type="term" value="P:tetrahydrofolate biosynthetic process"/>
    <property type="evidence" value="ECO:0007669"/>
    <property type="project" value="InterPro"/>
</dbReference>
<dbReference type="PANTHER" id="PTHR48069:SF3">
    <property type="entry name" value="DIHYDROFOLATE REDUCTASE"/>
    <property type="match status" value="1"/>
</dbReference>
<comment type="pathway">
    <text evidence="1">Cofactor biosynthesis; tetrahydrofolate biosynthesis; 5,6,7,8-tetrahydrofolate from 7,8-dihydrofolate: step 1/1.</text>
</comment>
<dbReference type="GO" id="GO:0046655">
    <property type="term" value="P:folic acid metabolic process"/>
    <property type="evidence" value="ECO:0007669"/>
    <property type="project" value="TreeGrafter"/>
</dbReference>
<dbReference type="EMBL" id="JAZGQO010000025">
    <property type="protein sequence ID" value="KAK6165168.1"/>
    <property type="molecule type" value="Genomic_DNA"/>
</dbReference>
<dbReference type="CDD" id="cd00209">
    <property type="entry name" value="DHFR"/>
    <property type="match status" value="1"/>
</dbReference>
<evidence type="ECO:0000256" key="8">
    <source>
        <dbReference type="RuleBase" id="RU004474"/>
    </source>
</evidence>
<dbReference type="Pfam" id="PF00186">
    <property type="entry name" value="DHFR_1"/>
    <property type="match status" value="1"/>
</dbReference>
<feature type="domain" description="DHFR" evidence="9">
    <location>
        <begin position="5"/>
        <end position="184"/>
    </location>
</feature>
<dbReference type="AlphaFoldDB" id="A0AAN8IZD1"/>